<dbReference type="AlphaFoldDB" id="A0AAV2KEN9"/>
<keyword evidence="5" id="KW-1015">Disulfide bond</keyword>
<name>A0AAV2KEN9_KNICA</name>
<evidence type="ECO:0000256" key="3">
    <source>
        <dbReference type="ARBA" id="ARBA00022729"/>
    </source>
</evidence>
<accession>A0AAV2KEN9</accession>
<dbReference type="PROSITE" id="PS51828">
    <property type="entry name" value="PTX_2"/>
    <property type="match status" value="1"/>
</dbReference>
<evidence type="ECO:0000256" key="1">
    <source>
        <dbReference type="ARBA" id="ARBA00001913"/>
    </source>
</evidence>
<dbReference type="Gene3D" id="2.60.120.200">
    <property type="match status" value="1"/>
</dbReference>
<dbReference type="GO" id="GO:0046872">
    <property type="term" value="F:metal ion binding"/>
    <property type="evidence" value="ECO:0007669"/>
    <property type="project" value="UniProtKB-KW"/>
</dbReference>
<feature type="domain" description="Pentraxin (PTX)" evidence="7">
    <location>
        <begin position="68"/>
        <end position="273"/>
    </location>
</feature>
<evidence type="ECO:0000313" key="8">
    <source>
        <dbReference type="EMBL" id="CAL1587380.1"/>
    </source>
</evidence>
<dbReference type="SUPFAM" id="SSF49899">
    <property type="entry name" value="Concanavalin A-like lectins/glucanases"/>
    <property type="match status" value="1"/>
</dbReference>
<evidence type="ECO:0000313" key="9">
    <source>
        <dbReference type="Proteomes" id="UP001497482"/>
    </source>
</evidence>
<proteinExistence type="predicted"/>
<dbReference type="InterPro" id="IPR001759">
    <property type="entry name" value="PTX_dom"/>
</dbReference>
<comment type="caution">
    <text evidence="6">Lacks conserved residue(s) required for the propagation of feature annotation.</text>
</comment>
<keyword evidence="3" id="KW-0732">Signal</keyword>
<gene>
    <name evidence="8" type="ORF">KC01_LOCUS17341</name>
</gene>
<dbReference type="InterPro" id="IPR051005">
    <property type="entry name" value="Pentraxin_domain"/>
</dbReference>
<keyword evidence="9" id="KW-1185">Reference proteome</keyword>
<dbReference type="PANTHER" id="PTHR45869:SF2">
    <property type="entry name" value="C-REACTIVE PROTEIN-RELATED"/>
    <property type="match status" value="1"/>
</dbReference>
<comment type="cofactor">
    <cofactor evidence="1">
        <name>Ca(2+)</name>
        <dbReference type="ChEBI" id="CHEBI:29108"/>
    </cofactor>
</comment>
<sequence length="277" mass="30721">MCGKFDLWIPRSPLPQQLRLHRRRTGLKLTGIGLDSLGRQDKMGISAVLCLCAASLAVAGKGIEGAGVVRSLVFSAESSTDYVTVTPQKPLSLGAFTLCLRLATELRHTRREIILFAYRTQNFDELNLWREYDGRIGLYMSSAGGVIFEMPTLGALQTHLCISWESSSGATTVFFDGRRSLTKIYQKNHHVRSGGIVIIGQDPDDYLGSFDYDQSFVGEISDINLWSKVLPDNVIREMANTGKTSQNGDVIDWSEANLETTGRVDIVQRVLESSEKR</sequence>
<organism evidence="8 9">
    <name type="scientific">Knipowitschia caucasica</name>
    <name type="common">Caucasian dwarf goby</name>
    <name type="synonym">Pomatoschistus caucasicus</name>
    <dbReference type="NCBI Taxonomy" id="637954"/>
    <lineage>
        <taxon>Eukaryota</taxon>
        <taxon>Metazoa</taxon>
        <taxon>Chordata</taxon>
        <taxon>Craniata</taxon>
        <taxon>Vertebrata</taxon>
        <taxon>Euteleostomi</taxon>
        <taxon>Actinopterygii</taxon>
        <taxon>Neopterygii</taxon>
        <taxon>Teleostei</taxon>
        <taxon>Neoteleostei</taxon>
        <taxon>Acanthomorphata</taxon>
        <taxon>Gobiaria</taxon>
        <taxon>Gobiiformes</taxon>
        <taxon>Gobioidei</taxon>
        <taxon>Gobiidae</taxon>
        <taxon>Gobiinae</taxon>
        <taxon>Knipowitschia</taxon>
    </lineage>
</organism>
<dbReference type="PRINTS" id="PR00895">
    <property type="entry name" value="PENTAXIN"/>
</dbReference>
<dbReference type="PANTHER" id="PTHR45869">
    <property type="entry name" value="C-REACTIVE PROTEIN-RELATED"/>
    <property type="match status" value="1"/>
</dbReference>
<dbReference type="InterPro" id="IPR030476">
    <property type="entry name" value="Pentaxin_CS"/>
</dbReference>
<dbReference type="SMART" id="SM00159">
    <property type="entry name" value="PTX"/>
    <property type="match status" value="1"/>
</dbReference>
<keyword evidence="2" id="KW-0479">Metal-binding</keyword>
<evidence type="ECO:0000256" key="5">
    <source>
        <dbReference type="ARBA" id="ARBA00023157"/>
    </source>
</evidence>
<dbReference type="PROSITE" id="PS00289">
    <property type="entry name" value="PTX_1"/>
    <property type="match status" value="1"/>
</dbReference>
<dbReference type="Pfam" id="PF00354">
    <property type="entry name" value="Pentaxin"/>
    <property type="match status" value="1"/>
</dbReference>
<reference evidence="8 9" key="1">
    <citation type="submission" date="2024-04" db="EMBL/GenBank/DDBJ databases">
        <authorList>
            <person name="Waldvogel A.-M."/>
            <person name="Schoenle A."/>
        </authorList>
    </citation>
    <scope>NUCLEOTIDE SEQUENCE [LARGE SCALE GENOMIC DNA]</scope>
</reference>
<evidence type="ECO:0000256" key="2">
    <source>
        <dbReference type="ARBA" id="ARBA00022723"/>
    </source>
</evidence>
<dbReference type="Proteomes" id="UP001497482">
    <property type="component" value="Chromosome 18"/>
</dbReference>
<protein>
    <recommendedName>
        <fullName evidence="7">Pentraxin (PTX) domain-containing protein</fullName>
    </recommendedName>
</protein>
<dbReference type="InterPro" id="IPR013320">
    <property type="entry name" value="ConA-like_dom_sf"/>
</dbReference>
<keyword evidence="4" id="KW-0106">Calcium</keyword>
<evidence type="ECO:0000256" key="4">
    <source>
        <dbReference type="ARBA" id="ARBA00022837"/>
    </source>
</evidence>
<evidence type="ECO:0000259" key="7">
    <source>
        <dbReference type="PROSITE" id="PS51828"/>
    </source>
</evidence>
<dbReference type="EMBL" id="OZ035840">
    <property type="protein sequence ID" value="CAL1587380.1"/>
    <property type="molecule type" value="Genomic_DNA"/>
</dbReference>
<evidence type="ECO:0000256" key="6">
    <source>
        <dbReference type="PROSITE-ProRule" id="PRU01172"/>
    </source>
</evidence>